<feature type="non-terminal residue" evidence="1">
    <location>
        <position position="171"/>
    </location>
</feature>
<accession>A0A367IUX8</accession>
<dbReference type="OrthoDB" id="10666599at2759"/>
<dbReference type="Proteomes" id="UP000253551">
    <property type="component" value="Unassembled WGS sequence"/>
</dbReference>
<comment type="caution">
    <text evidence="1">The sequence shown here is derived from an EMBL/GenBank/DDBJ whole genome shotgun (WGS) entry which is preliminary data.</text>
</comment>
<dbReference type="EMBL" id="PJQM01005508">
    <property type="protein sequence ID" value="RCH81462.1"/>
    <property type="molecule type" value="Genomic_DNA"/>
</dbReference>
<keyword evidence="2" id="KW-1185">Reference proteome</keyword>
<evidence type="ECO:0000313" key="1">
    <source>
        <dbReference type="EMBL" id="RCH81462.1"/>
    </source>
</evidence>
<dbReference type="AlphaFoldDB" id="A0A367IUX8"/>
<feature type="non-terminal residue" evidence="1">
    <location>
        <position position="1"/>
    </location>
</feature>
<name>A0A367IUX8_RHIST</name>
<gene>
    <name evidence="1" type="ORF">CU098_006143</name>
</gene>
<organism evidence="1 2">
    <name type="scientific">Rhizopus stolonifer</name>
    <name type="common">Rhizopus nigricans</name>
    <dbReference type="NCBI Taxonomy" id="4846"/>
    <lineage>
        <taxon>Eukaryota</taxon>
        <taxon>Fungi</taxon>
        <taxon>Fungi incertae sedis</taxon>
        <taxon>Mucoromycota</taxon>
        <taxon>Mucoromycotina</taxon>
        <taxon>Mucoromycetes</taxon>
        <taxon>Mucorales</taxon>
        <taxon>Mucorineae</taxon>
        <taxon>Rhizopodaceae</taxon>
        <taxon>Rhizopus</taxon>
    </lineage>
</organism>
<protein>
    <submittedName>
        <fullName evidence="1">Uncharacterized protein</fullName>
    </submittedName>
</protein>
<sequence>NNEYTVEEIESMIKELLYTVDNAQTILDVMKNKPKAFSTIKYNDLVKMNDTMNWKLPEDLFDINIFNPKLIRIPDSILKNISKELSIKTNTIESCINIFKGEITNDIESYINDVRFQVIEAKKDIEYQSNYGQIISELYNSYCYNNNLNLSTENVYGILTTGINWQWWKYD</sequence>
<reference evidence="1 2" key="1">
    <citation type="journal article" date="2018" name="G3 (Bethesda)">
        <title>Phylogenetic and Phylogenomic Definition of Rhizopus Species.</title>
        <authorList>
            <person name="Gryganskyi A.P."/>
            <person name="Golan J."/>
            <person name="Dolatabadi S."/>
            <person name="Mondo S."/>
            <person name="Robb S."/>
            <person name="Idnurm A."/>
            <person name="Muszewska A."/>
            <person name="Steczkiewicz K."/>
            <person name="Masonjones S."/>
            <person name="Liao H.L."/>
            <person name="Gajdeczka M.T."/>
            <person name="Anike F."/>
            <person name="Vuek A."/>
            <person name="Anishchenko I.M."/>
            <person name="Voigt K."/>
            <person name="de Hoog G.S."/>
            <person name="Smith M.E."/>
            <person name="Heitman J."/>
            <person name="Vilgalys R."/>
            <person name="Stajich J.E."/>
        </authorList>
    </citation>
    <scope>NUCLEOTIDE SEQUENCE [LARGE SCALE GENOMIC DNA]</scope>
    <source>
        <strain evidence="1 2">LSU 92-RS-03</strain>
    </source>
</reference>
<proteinExistence type="predicted"/>
<evidence type="ECO:0000313" key="2">
    <source>
        <dbReference type="Proteomes" id="UP000253551"/>
    </source>
</evidence>